<dbReference type="RefSeq" id="WP_131307453.1">
    <property type="nucleotide sequence ID" value="NZ_SJJR01000021.1"/>
</dbReference>
<sequence length="174" mass="18662">MRGADRLIELQYAMLLRRDVARLPELYATDGSYAMPGVTVRPTELPALLRTWTGAFPDLRVDPLGAVRTAGGAAVEQRLTGTHNGVLHTPFGTVAPTGRTVSWEVVDMVRVRRTRIVTWRSYFDWGNLVTSLGLHVAGLSRQAQLASVGSAPDSGPVFAGPELAWPGRAASAAA</sequence>
<dbReference type="Gene3D" id="3.10.450.50">
    <property type="match status" value="1"/>
</dbReference>
<organism evidence="1 2">
    <name type="scientific">Micromonospora zingiberis</name>
    <dbReference type="NCBI Taxonomy" id="2053011"/>
    <lineage>
        <taxon>Bacteria</taxon>
        <taxon>Bacillati</taxon>
        <taxon>Actinomycetota</taxon>
        <taxon>Actinomycetes</taxon>
        <taxon>Micromonosporales</taxon>
        <taxon>Micromonosporaceae</taxon>
        <taxon>Micromonospora</taxon>
    </lineage>
</organism>
<name>A0A4R0G789_9ACTN</name>
<dbReference type="InterPro" id="IPR032710">
    <property type="entry name" value="NTF2-like_dom_sf"/>
</dbReference>
<comment type="caution">
    <text evidence="1">The sequence shown here is derived from an EMBL/GenBank/DDBJ whole genome shotgun (WGS) entry which is preliminary data.</text>
</comment>
<accession>A0A4R0G789</accession>
<keyword evidence="2" id="KW-1185">Reference proteome</keyword>
<dbReference type="SUPFAM" id="SSF54427">
    <property type="entry name" value="NTF2-like"/>
    <property type="match status" value="1"/>
</dbReference>
<evidence type="ECO:0008006" key="3">
    <source>
        <dbReference type="Google" id="ProtNLM"/>
    </source>
</evidence>
<dbReference type="Pfam" id="PF07366">
    <property type="entry name" value="SnoaL"/>
    <property type="match status" value="1"/>
</dbReference>
<dbReference type="Proteomes" id="UP000292274">
    <property type="component" value="Unassembled WGS sequence"/>
</dbReference>
<reference evidence="1 2" key="1">
    <citation type="submission" date="2019-02" db="EMBL/GenBank/DDBJ databases">
        <title>Jishengella sp. nov., isolated from a root of Zingiber montanum.</title>
        <authorList>
            <person name="Kuncharoen N."/>
            <person name="Kudo T."/>
            <person name="Masahiro Y."/>
            <person name="Ohkuma M."/>
            <person name="Tanasupawat S."/>
        </authorList>
    </citation>
    <scope>NUCLEOTIDE SEQUENCE [LARGE SCALE GENOMIC DNA]</scope>
    <source>
        <strain evidence="1 2">PLAI 1-1</strain>
    </source>
</reference>
<proteinExistence type="predicted"/>
<dbReference type="InterPro" id="IPR009959">
    <property type="entry name" value="Cyclase_SnoaL-like"/>
</dbReference>
<evidence type="ECO:0000313" key="2">
    <source>
        <dbReference type="Proteomes" id="UP000292274"/>
    </source>
</evidence>
<protein>
    <recommendedName>
        <fullName evidence="3">Ester cyclase</fullName>
    </recommendedName>
</protein>
<dbReference type="EMBL" id="SJJR01000021">
    <property type="protein sequence ID" value="TCB92700.1"/>
    <property type="molecule type" value="Genomic_DNA"/>
</dbReference>
<dbReference type="AlphaFoldDB" id="A0A4R0G789"/>
<dbReference type="GO" id="GO:0030638">
    <property type="term" value="P:polyketide metabolic process"/>
    <property type="evidence" value="ECO:0007669"/>
    <property type="project" value="InterPro"/>
</dbReference>
<gene>
    <name evidence="1" type="ORF">E0H26_23905</name>
</gene>
<dbReference type="OrthoDB" id="4539871at2"/>
<evidence type="ECO:0000313" key="1">
    <source>
        <dbReference type="EMBL" id="TCB92700.1"/>
    </source>
</evidence>